<evidence type="ECO:0000313" key="2">
    <source>
        <dbReference type="EMBL" id="AYF75835.1"/>
    </source>
</evidence>
<evidence type="ECO:0000313" key="3">
    <source>
        <dbReference type="Proteomes" id="UP000267164"/>
    </source>
</evidence>
<evidence type="ECO:0000256" key="1">
    <source>
        <dbReference type="SAM" id="MobiDB-lite"/>
    </source>
</evidence>
<dbReference type="OrthoDB" id="163447at2"/>
<sequence length="106" mass="11427">MANEQRSRSRNSDASDGDGRLSAATAAAAGVRLIAELTGQNVLGATAVRPTDPGWTVEVEVLEETHIPSSADVLALYRLELSETGELLSYSRIRRGQRCSIGDERR</sequence>
<gene>
    <name evidence="2" type="ORF">D7D52_20540</name>
</gene>
<dbReference type="RefSeq" id="WP_120738735.1">
    <property type="nucleotide sequence ID" value="NZ_CP032568.1"/>
</dbReference>
<dbReference type="EMBL" id="CP032568">
    <property type="protein sequence ID" value="AYF75835.1"/>
    <property type="molecule type" value="Genomic_DNA"/>
</dbReference>
<accession>A0A386ZGX7</accession>
<dbReference type="InterPro" id="IPR008634">
    <property type="entry name" value="Gas-vesicle_GvpO"/>
</dbReference>
<organism evidence="2 3">
    <name type="scientific">Nocardia yunnanensis</name>
    <dbReference type="NCBI Taxonomy" id="2382165"/>
    <lineage>
        <taxon>Bacteria</taxon>
        <taxon>Bacillati</taxon>
        <taxon>Actinomycetota</taxon>
        <taxon>Actinomycetes</taxon>
        <taxon>Mycobacteriales</taxon>
        <taxon>Nocardiaceae</taxon>
        <taxon>Nocardia</taxon>
    </lineage>
</organism>
<proteinExistence type="predicted"/>
<dbReference type="Pfam" id="PF05800">
    <property type="entry name" value="GvpO"/>
    <property type="match status" value="1"/>
</dbReference>
<reference evidence="2 3" key="1">
    <citation type="submission" date="2018-09" db="EMBL/GenBank/DDBJ databases">
        <title>Nocardia yunnanensis sp. nov., an actinomycete isolated from a soil sample.</title>
        <authorList>
            <person name="Zhang J."/>
        </authorList>
    </citation>
    <scope>NUCLEOTIDE SEQUENCE [LARGE SCALE GENOMIC DNA]</scope>
    <source>
        <strain evidence="2 3">CFHS0054</strain>
    </source>
</reference>
<dbReference type="KEGG" id="nyu:D7D52_20540"/>
<feature type="region of interest" description="Disordered" evidence="1">
    <location>
        <begin position="1"/>
        <end position="21"/>
    </location>
</feature>
<name>A0A386ZGX7_9NOCA</name>
<feature type="compositionally biased region" description="Basic and acidic residues" evidence="1">
    <location>
        <begin position="1"/>
        <end position="19"/>
    </location>
</feature>
<dbReference type="Proteomes" id="UP000267164">
    <property type="component" value="Chromosome"/>
</dbReference>
<keyword evidence="3" id="KW-1185">Reference proteome</keyword>
<protein>
    <submittedName>
        <fullName evidence="2">Gas vesicle protein</fullName>
    </submittedName>
</protein>
<dbReference type="AlphaFoldDB" id="A0A386ZGX7"/>
<dbReference type="GO" id="GO:0031412">
    <property type="term" value="P:gas vesicle organization"/>
    <property type="evidence" value="ECO:0007669"/>
    <property type="project" value="InterPro"/>
</dbReference>